<feature type="transmembrane region" description="Helical" evidence="1">
    <location>
        <begin position="149"/>
        <end position="167"/>
    </location>
</feature>
<feature type="transmembrane region" description="Helical" evidence="1">
    <location>
        <begin position="84"/>
        <end position="105"/>
    </location>
</feature>
<dbReference type="RefSeq" id="WP_264946408.1">
    <property type="nucleotide sequence ID" value="NZ_JAPDRA010000013.1"/>
</dbReference>
<feature type="transmembrane region" description="Helical" evidence="1">
    <location>
        <begin position="44"/>
        <end position="63"/>
    </location>
</feature>
<feature type="transmembrane region" description="Helical" evidence="1">
    <location>
        <begin position="117"/>
        <end position="137"/>
    </location>
</feature>
<name>A0ABW3HBJ6_9SPHN</name>
<keyword evidence="1" id="KW-0812">Transmembrane</keyword>
<gene>
    <name evidence="2" type="ORF">ACFQ1E_19150</name>
</gene>
<sequence length="169" mass="18408">MSAAVPGIVRRWSPLLLWPVSCAILYAILVAIFRTLAVPGFDPWQLAISAGWITNAAYVATGLDPFRAEHGDMLEEPAPSRPRLFEGRAAMAAVCLLAGAFHALSGVEPVWDQVSPFVPWLAGAIVATLALHQLLSPRGDADGRFWERGWAMLMLGWAAFILILWGFRA</sequence>
<dbReference type="Proteomes" id="UP001596977">
    <property type="component" value="Unassembled WGS sequence"/>
</dbReference>
<dbReference type="EMBL" id="JBHTJG010000013">
    <property type="protein sequence ID" value="MFD0948464.1"/>
    <property type="molecule type" value="Genomic_DNA"/>
</dbReference>
<feature type="transmembrane region" description="Helical" evidence="1">
    <location>
        <begin position="12"/>
        <end position="32"/>
    </location>
</feature>
<evidence type="ECO:0000313" key="2">
    <source>
        <dbReference type="EMBL" id="MFD0948464.1"/>
    </source>
</evidence>
<organism evidence="2 3">
    <name type="scientific">Sphingomonas canadensis</name>
    <dbReference type="NCBI Taxonomy" id="1219257"/>
    <lineage>
        <taxon>Bacteria</taxon>
        <taxon>Pseudomonadati</taxon>
        <taxon>Pseudomonadota</taxon>
        <taxon>Alphaproteobacteria</taxon>
        <taxon>Sphingomonadales</taxon>
        <taxon>Sphingomonadaceae</taxon>
        <taxon>Sphingomonas</taxon>
    </lineage>
</organism>
<reference evidence="3" key="1">
    <citation type="journal article" date="2019" name="Int. J. Syst. Evol. Microbiol.">
        <title>The Global Catalogue of Microorganisms (GCM) 10K type strain sequencing project: providing services to taxonomists for standard genome sequencing and annotation.</title>
        <authorList>
            <consortium name="The Broad Institute Genomics Platform"/>
            <consortium name="The Broad Institute Genome Sequencing Center for Infectious Disease"/>
            <person name="Wu L."/>
            <person name="Ma J."/>
        </authorList>
    </citation>
    <scope>NUCLEOTIDE SEQUENCE [LARGE SCALE GENOMIC DNA]</scope>
    <source>
        <strain evidence="3">CCUG 62982</strain>
    </source>
</reference>
<proteinExistence type="predicted"/>
<evidence type="ECO:0000256" key="1">
    <source>
        <dbReference type="SAM" id="Phobius"/>
    </source>
</evidence>
<keyword evidence="1" id="KW-0472">Membrane</keyword>
<protein>
    <recommendedName>
        <fullName evidence="4">DUF3429 domain-containing protein</fullName>
    </recommendedName>
</protein>
<keyword evidence="1" id="KW-1133">Transmembrane helix</keyword>
<comment type="caution">
    <text evidence="2">The sequence shown here is derived from an EMBL/GenBank/DDBJ whole genome shotgun (WGS) entry which is preliminary data.</text>
</comment>
<keyword evidence="3" id="KW-1185">Reference proteome</keyword>
<accession>A0ABW3HBJ6</accession>
<evidence type="ECO:0000313" key="3">
    <source>
        <dbReference type="Proteomes" id="UP001596977"/>
    </source>
</evidence>
<evidence type="ECO:0008006" key="4">
    <source>
        <dbReference type="Google" id="ProtNLM"/>
    </source>
</evidence>